<organism evidence="1 2">
    <name type="scientific">marine gamma proteobacterium HTCC2143</name>
    <dbReference type="NCBI Taxonomy" id="247633"/>
    <lineage>
        <taxon>Bacteria</taxon>
        <taxon>Pseudomonadati</taxon>
        <taxon>Pseudomonadota</taxon>
        <taxon>Gammaproteobacteria</taxon>
        <taxon>Cellvibrionales</taxon>
        <taxon>Spongiibacteraceae</taxon>
        <taxon>BD1-7 clade</taxon>
    </lineage>
</organism>
<evidence type="ECO:0000313" key="1">
    <source>
        <dbReference type="EMBL" id="EAW31116.1"/>
    </source>
</evidence>
<dbReference type="eggNOG" id="COG0644">
    <property type="taxonomic scope" value="Bacteria"/>
</dbReference>
<evidence type="ECO:0000313" key="2">
    <source>
        <dbReference type="Proteomes" id="UP000004931"/>
    </source>
</evidence>
<gene>
    <name evidence="1" type="ORF">GP2143_03308</name>
</gene>
<comment type="caution">
    <text evidence="1">The sequence shown here is derived from an EMBL/GenBank/DDBJ whole genome shotgun (WGS) entry which is preliminary data.</text>
</comment>
<accession>A0YD13</accession>
<sequence>MSSPDKVIALDVAIIGGGSAGMALAARLEQVSAVVFEPKTPAERDCSWALWARPEQLQALSPAVTGRWDRWRLIDDCGEVIHHSGEFCYTSLSAERYLQHCEDSLNDSVSLVRAPVESLIPEQGGGQINAAGQAYTASTIYDSRPSKSADNSLCQHFIGWEIITTEPIDNADIATLMDFRVDQSRGLHFIYVLPYSDRHLLVESTMISNQPEEKDWYRHAISQWLADRNIQIQSQLREEYGVISMAAVKPSTTTIAQIGAAGGSVRLSSGYAFSTIQTQMAALADTISAGERKVPAAFSRRLVFMDKVFNRALNARPDHGVTVFMAMAKSLNGEQFARFMLGHAGLGEWAKVIMAMPKWPFIVAALRQVFSHD</sequence>
<dbReference type="STRING" id="247633.GP2143_03308"/>
<protein>
    <submittedName>
        <fullName evidence="1">Putative lycopene cyclase</fullName>
    </submittedName>
</protein>
<dbReference type="Proteomes" id="UP000004931">
    <property type="component" value="Unassembled WGS sequence"/>
</dbReference>
<reference evidence="1 2" key="1">
    <citation type="journal article" date="2010" name="J. Bacteriol.">
        <title>Genome sequence of the oligotrophic marine Gammaproteobacterium HTCC2143, isolated from the Oregon Coast.</title>
        <authorList>
            <person name="Oh H.M."/>
            <person name="Kang I."/>
            <person name="Ferriera S."/>
            <person name="Giovannoni S.J."/>
            <person name="Cho J.C."/>
        </authorList>
    </citation>
    <scope>NUCLEOTIDE SEQUENCE [LARGE SCALE GENOMIC DNA]</scope>
    <source>
        <strain evidence="1 2">HTCC2143</strain>
    </source>
</reference>
<keyword evidence="2" id="KW-1185">Reference proteome</keyword>
<dbReference type="AlphaFoldDB" id="A0YD13"/>
<dbReference type="InterPro" id="IPR036188">
    <property type="entry name" value="FAD/NAD-bd_sf"/>
</dbReference>
<dbReference type="EMBL" id="AAVT01000004">
    <property type="protein sequence ID" value="EAW31116.1"/>
    <property type="molecule type" value="Genomic_DNA"/>
</dbReference>
<proteinExistence type="predicted"/>
<name>A0YD13_9GAMM</name>
<dbReference type="SUPFAM" id="SSF51905">
    <property type="entry name" value="FAD/NAD(P)-binding domain"/>
    <property type="match status" value="1"/>
</dbReference>
<dbReference type="Gene3D" id="3.50.50.60">
    <property type="entry name" value="FAD/NAD(P)-binding domain"/>
    <property type="match status" value="1"/>
</dbReference>
<dbReference type="Pfam" id="PF05834">
    <property type="entry name" value="Lycopene_cycl"/>
    <property type="match status" value="1"/>
</dbReference>